<feature type="region of interest" description="Disordered" evidence="2">
    <location>
        <begin position="193"/>
        <end position="239"/>
    </location>
</feature>
<protein>
    <recommendedName>
        <fullName evidence="3">C2H2-type domain-containing protein</fullName>
    </recommendedName>
</protein>
<feature type="domain" description="C2H2-type" evidence="3">
    <location>
        <begin position="283"/>
        <end position="315"/>
    </location>
</feature>
<dbReference type="Gene3D" id="3.30.160.60">
    <property type="entry name" value="Classic Zinc Finger"/>
    <property type="match status" value="1"/>
</dbReference>
<evidence type="ECO:0000256" key="2">
    <source>
        <dbReference type="SAM" id="MobiDB-lite"/>
    </source>
</evidence>
<dbReference type="Proteomes" id="UP000799536">
    <property type="component" value="Unassembled WGS sequence"/>
</dbReference>
<gene>
    <name evidence="4" type="ORF">GQ43DRAFT_460923</name>
</gene>
<sequence length="327" mass="37316">MESPIHQIFQSSVDMEHTYWESIFQMHMPELKKKLCTQVTTSICPLQDLGDFVLQKFHLLFYFLEQIAEEKIQERTRSLMQHLADTDDGSGTLYLEERAKALRSILNHLKFTAELCQDVWAKAPLPSQHAPTGFVETQSVTTHPFLHSSAFPLTTRHVVEKVEQDQTMHDDEDEHEFNSGINLGMRSIPEEGEMEMDEREDSEDLTETGSECFGEDPYTPTENGPATTTGRGSRKPRGKSFENVCSYGKNCRFGGYDPQTGKFKVFLRNCKFNEHMARHNKPFVCTINGCGKGFPRKAGLERHQQNVTAHRTGQPPTTKFIQTQGQH</sequence>
<evidence type="ECO:0000313" key="4">
    <source>
        <dbReference type="EMBL" id="KAF2204243.1"/>
    </source>
</evidence>
<evidence type="ECO:0000259" key="3">
    <source>
        <dbReference type="PROSITE" id="PS50157"/>
    </source>
</evidence>
<accession>A0A9P4JR75</accession>
<keyword evidence="1" id="KW-0479">Metal-binding</keyword>
<dbReference type="OrthoDB" id="1405595at2759"/>
<keyword evidence="1" id="KW-0863">Zinc-finger</keyword>
<proteinExistence type="predicted"/>
<name>A0A9P4JR75_9PLEO</name>
<keyword evidence="1" id="KW-0862">Zinc</keyword>
<dbReference type="EMBL" id="ML993881">
    <property type="protein sequence ID" value="KAF2204243.1"/>
    <property type="molecule type" value="Genomic_DNA"/>
</dbReference>
<organism evidence="4 5">
    <name type="scientific">Delitschia confertaspora ATCC 74209</name>
    <dbReference type="NCBI Taxonomy" id="1513339"/>
    <lineage>
        <taxon>Eukaryota</taxon>
        <taxon>Fungi</taxon>
        <taxon>Dikarya</taxon>
        <taxon>Ascomycota</taxon>
        <taxon>Pezizomycotina</taxon>
        <taxon>Dothideomycetes</taxon>
        <taxon>Pleosporomycetidae</taxon>
        <taxon>Pleosporales</taxon>
        <taxon>Delitschiaceae</taxon>
        <taxon>Delitschia</taxon>
    </lineage>
</organism>
<dbReference type="PROSITE" id="PS50157">
    <property type="entry name" value="ZINC_FINGER_C2H2_2"/>
    <property type="match status" value="1"/>
</dbReference>
<dbReference type="GO" id="GO:0008270">
    <property type="term" value="F:zinc ion binding"/>
    <property type="evidence" value="ECO:0007669"/>
    <property type="project" value="UniProtKB-KW"/>
</dbReference>
<feature type="compositionally biased region" description="Acidic residues" evidence="2">
    <location>
        <begin position="193"/>
        <end position="206"/>
    </location>
</feature>
<keyword evidence="5" id="KW-1185">Reference proteome</keyword>
<feature type="region of interest" description="Disordered" evidence="2">
    <location>
        <begin position="308"/>
        <end position="327"/>
    </location>
</feature>
<evidence type="ECO:0000256" key="1">
    <source>
        <dbReference type="PROSITE-ProRule" id="PRU00042"/>
    </source>
</evidence>
<evidence type="ECO:0000313" key="5">
    <source>
        <dbReference type="Proteomes" id="UP000799536"/>
    </source>
</evidence>
<comment type="caution">
    <text evidence="4">The sequence shown here is derived from an EMBL/GenBank/DDBJ whole genome shotgun (WGS) entry which is preliminary data.</text>
</comment>
<reference evidence="4" key="1">
    <citation type="journal article" date="2020" name="Stud. Mycol.">
        <title>101 Dothideomycetes genomes: a test case for predicting lifestyles and emergence of pathogens.</title>
        <authorList>
            <person name="Haridas S."/>
            <person name="Albert R."/>
            <person name="Binder M."/>
            <person name="Bloem J."/>
            <person name="Labutti K."/>
            <person name="Salamov A."/>
            <person name="Andreopoulos B."/>
            <person name="Baker S."/>
            <person name="Barry K."/>
            <person name="Bills G."/>
            <person name="Bluhm B."/>
            <person name="Cannon C."/>
            <person name="Castanera R."/>
            <person name="Culley D."/>
            <person name="Daum C."/>
            <person name="Ezra D."/>
            <person name="Gonzalez J."/>
            <person name="Henrissat B."/>
            <person name="Kuo A."/>
            <person name="Liang C."/>
            <person name="Lipzen A."/>
            <person name="Lutzoni F."/>
            <person name="Magnuson J."/>
            <person name="Mondo S."/>
            <person name="Nolan M."/>
            <person name="Ohm R."/>
            <person name="Pangilinan J."/>
            <person name="Park H.-J."/>
            <person name="Ramirez L."/>
            <person name="Alfaro M."/>
            <person name="Sun H."/>
            <person name="Tritt A."/>
            <person name="Yoshinaga Y."/>
            <person name="Zwiers L.-H."/>
            <person name="Turgeon B."/>
            <person name="Goodwin S."/>
            <person name="Spatafora J."/>
            <person name="Crous P."/>
            <person name="Grigoriev I."/>
        </authorList>
    </citation>
    <scope>NUCLEOTIDE SEQUENCE</scope>
    <source>
        <strain evidence="4">ATCC 74209</strain>
    </source>
</reference>
<feature type="compositionally biased region" description="Polar residues" evidence="2">
    <location>
        <begin position="220"/>
        <end position="231"/>
    </location>
</feature>
<dbReference type="AlphaFoldDB" id="A0A9P4JR75"/>
<dbReference type="SUPFAM" id="SSF57667">
    <property type="entry name" value="beta-beta-alpha zinc fingers"/>
    <property type="match status" value="1"/>
</dbReference>
<dbReference type="InterPro" id="IPR013087">
    <property type="entry name" value="Znf_C2H2_type"/>
</dbReference>
<dbReference type="InterPro" id="IPR036236">
    <property type="entry name" value="Znf_C2H2_sf"/>
</dbReference>